<gene>
    <name evidence="2" type="ORF">A3G31_08185</name>
</gene>
<dbReference type="PANTHER" id="PTHR39556">
    <property type="entry name" value="PROTEIN, PUTATIVE-RELATED"/>
    <property type="match status" value="1"/>
</dbReference>
<feature type="transmembrane region" description="Helical" evidence="1">
    <location>
        <begin position="212"/>
        <end position="230"/>
    </location>
</feature>
<feature type="transmembrane region" description="Helical" evidence="1">
    <location>
        <begin position="376"/>
        <end position="398"/>
    </location>
</feature>
<dbReference type="Proteomes" id="UP000178082">
    <property type="component" value="Unassembled WGS sequence"/>
</dbReference>
<dbReference type="PANTHER" id="PTHR39556:SF1">
    <property type="entry name" value="PROTEIN, PUTATIVE-RELATED"/>
    <property type="match status" value="1"/>
</dbReference>
<protein>
    <recommendedName>
        <fullName evidence="4">DUF401 family protein</fullName>
    </recommendedName>
</protein>
<dbReference type="EMBL" id="MGDI01000025">
    <property type="protein sequence ID" value="OGL53466.1"/>
    <property type="molecule type" value="Genomic_DNA"/>
</dbReference>
<dbReference type="AlphaFoldDB" id="A0A1F7SI49"/>
<evidence type="ECO:0000313" key="2">
    <source>
        <dbReference type="EMBL" id="OGL53466.1"/>
    </source>
</evidence>
<dbReference type="STRING" id="1817883.A3G31_08185"/>
<feature type="transmembrane region" description="Helical" evidence="1">
    <location>
        <begin position="344"/>
        <end position="364"/>
    </location>
</feature>
<organism evidence="2 3">
    <name type="scientific">Candidatus Schekmanbacteria bacterium RIFCSPLOWO2_12_FULL_38_15</name>
    <dbReference type="NCBI Taxonomy" id="1817883"/>
    <lineage>
        <taxon>Bacteria</taxon>
        <taxon>Candidatus Schekmaniibacteriota</taxon>
    </lineage>
</organism>
<dbReference type="InterPro" id="IPR007294">
    <property type="entry name" value="DUF401"/>
</dbReference>
<feature type="transmembrane region" description="Helical" evidence="1">
    <location>
        <begin position="97"/>
        <end position="120"/>
    </location>
</feature>
<feature type="transmembrane region" description="Helical" evidence="1">
    <location>
        <begin position="182"/>
        <end position="200"/>
    </location>
</feature>
<keyword evidence="1" id="KW-0472">Membrane</keyword>
<proteinExistence type="predicted"/>
<keyword evidence="1" id="KW-0812">Transmembrane</keyword>
<evidence type="ECO:0008006" key="4">
    <source>
        <dbReference type="Google" id="ProtNLM"/>
    </source>
</evidence>
<keyword evidence="1" id="KW-1133">Transmembrane helix</keyword>
<dbReference type="Pfam" id="PF04165">
    <property type="entry name" value="DUF401"/>
    <property type="match status" value="1"/>
</dbReference>
<name>A0A1F7SI49_9BACT</name>
<comment type="caution">
    <text evidence="2">The sequence shown here is derived from an EMBL/GenBank/DDBJ whole genome shotgun (WGS) entry which is preliminary data.</text>
</comment>
<sequence>MLDLLKILIVLALLIFLVWRKLDLGLSILSSAVLFGILFSLPFESFFKEIPNVILSYETIQLGGAIILVLIFNDLWKESGQLNMVINKIEHIFQDSRITMAMLPAIMGLMPIMGGAYLSAPLVDQSSAKLNLKNEHKAFINFWFRHLWEYCLPTYPGVLLSASILGCGISTVVFYNSLLSAAAIVGGIGAGLWGISKAHLEEHEKPERVGHFVFLFAAFPLIVFLALILIFKIDICLVLIITIILSIVIYRIPLKSFFSISKNNFSIPMLLIVFAVMYFKDILKVSGAIQLLSNDFQNLGFSLVWLAILMPFIIGLLTGITVAFVGMTFPILLSLSSDITFLPLAYASGFIGVLISPTHLCLVLTRQYFNSKFSGIYKKMVLPIILIFITSLGIFFFLRKGF</sequence>
<evidence type="ECO:0000256" key="1">
    <source>
        <dbReference type="SAM" id="Phobius"/>
    </source>
</evidence>
<feature type="transmembrane region" description="Helical" evidence="1">
    <location>
        <begin position="235"/>
        <end position="253"/>
    </location>
</feature>
<feature type="transmembrane region" description="Helical" evidence="1">
    <location>
        <begin position="265"/>
        <end position="283"/>
    </location>
</feature>
<reference evidence="2 3" key="1">
    <citation type="journal article" date="2016" name="Nat. Commun.">
        <title>Thousands of microbial genomes shed light on interconnected biogeochemical processes in an aquifer system.</title>
        <authorList>
            <person name="Anantharaman K."/>
            <person name="Brown C.T."/>
            <person name="Hug L.A."/>
            <person name="Sharon I."/>
            <person name="Castelle C.J."/>
            <person name="Probst A.J."/>
            <person name="Thomas B.C."/>
            <person name="Singh A."/>
            <person name="Wilkins M.J."/>
            <person name="Karaoz U."/>
            <person name="Brodie E.L."/>
            <person name="Williams K.H."/>
            <person name="Hubbard S.S."/>
            <person name="Banfield J.F."/>
        </authorList>
    </citation>
    <scope>NUCLEOTIDE SEQUENCE [LARGE SCALE GENOMIC DNA]</scope>
</reference>
<accession>A0A1F7SI49</accession>
<feature type="transmembrane region" description="Helical" evidence="1">
    <location>
        <begin position="60"/>
        <end position="76"/>
    </location>
</feature>
<evidence type="ECO:0000313" key="3">
    <source>
        <dbReference type="Proteomes" id="UP000178082"/>
    </source>
</evidence>
<feature type="transmembrane region" description="Helical" evidence="1">
    <location>
        <begin position="303"/>
        <end position="332"/>
    </location>
</feature>